<feature type="transmembrane region" description="Helical" evidence="6">
    <location>
        <begin position="266"/>
        <end position="285"/>
    </location>
</feature>
<keyword evidence="2" id="KW-1003">Cell membrane</keyword>
<dbReference type="PANTHER" id="PTHR43370:SF1">
    <property type="entry name" value="GUANOSINE ABC TRANSPORTER PERMEASE PROTEIN NUPQ"/>
    <property type="match status" value="1"/>
</dbReference>
<keyword evidence="8" id="KW-1185">Reference proteome</keyword>
<dbReference type="RefSeq" id="WP_344221627.1">
    <property type="nucleotide sequence ID" value="NZ_BAAAOS010000059.1"/>
</dbReference>
<feature type="transmembrane region" description="Helical" evidence="6">
    <location>
        <begin position="134"/>
        <end position="155"/>
    </location>
</feature>
<evidence type="ECO:0000256" key="3">
    <source>
        <dbReference type="ARBA" id="ARBA00022692"/>
    </source>
</evidence>
<evidence type="ECO:0000256" key="2">
    <source>
        <dbReference type="ARBA" id="ARBA00022475"/>
    </source>
</evidence>
<dbReference type="Pfam" id="PF02653">
    <property type="entry name" value="BPD_transp_2"/>
    <property type="match status" value="1"/>
</dbReference>
<organism evidence="7 8">
    <name type="scientific">Kribbella sancticallisti</name>
    <dbReference type="NCBI Taxonomy" id="460087"/>
    <lineage>
        <taxon>Bacteria</taxon>
        <taxon>Bacillati</taxon>
        <taxon>Actinomycetota</taxon>
        <taxon>Actinomycetes</taxon>
        <taxon>Propionibacteriales</taxon>
        <taxon>Kribbellaceae</taxon>
        <taxon>Kribbella</taxon>
    </lineage>
</organism>
<comment type="caution">
    <text evidence="7">The sequence shown here is derived from an EMBL/GenBank/DDBJ whole genome shotgun (WGS) entry which is preliminary data.</text>
</comment>
<dbReference type="InterPro" id="IPR001851">
    <property type="entry name" value="ABC_transp_permease"/>
</dbReference>
<keyword evidence="5 6" id="KW-0472">Membrane</keyword>
<dbReference type="PANTHER" id="PTHR43370">
    <property type="entry name" value="SUGAR ABC TRANSPORTER INTEGRAL MEMBRANE PROTEIN-RELATED"/>
    <property type="match status" value="1"/>
</dbReference>
<gene>
    <name evidence="7" type="ORF">GCM10009789_76410</name>
</gene>
<reference evidence="7 8" key="1">
    <citation type="journal article" date="2019" name="Int. J. Syst. Evol. Microbiol.">
        <title>The Global Catalogue of Microorganisms (GCM) 10K type strain sequencing project: providing services to taxonomists for standard genome sequencing and annotation.</title>
        <authorList>
            <consortium name="The Broad Institute Genomics Platform"/>
            <consortium name="The Broad Institute Genome Sequencing Center for Infectious Disease"/>
            <person name="Wu L."/>
            <person name="Ma J."/>
        </authorList>
    </citation>
    <scope>NUCLEOTIDE SEQUENCE [LARGE SCALE GENOMIC DNA]</scope>
    <source>
        <strain evidence="7 8">JCM 14969</strain>
    </source>
</reference>
<evidence type="ECO:0000256" key="4">
    <source>
        <dbReference type="ARBA" id="ARBA00022989"/>
    </source>
</evidence>
<feature type="transmembrane region" description="Helical" evidence="6">
    <location>
        <begin position="221"/>
        <end position="246"/>
    </location>
</feature>
<evidence type="ECO:0000313" key="8">
    <source>
        <dbReference type="Proteomes" id="UP001500393"/>
    </source>
</evidence>
<dbReference type="CDD" id="cd06580">
    <property type="entry name" value="TM_PBP1_transp_TpRbsC_like"/>
    <property type="match status" value="1"/>
</dbReference>
<protein>
    <submittedName>
        <fullName evidence="7">ABC transporter permease</fullName>
    </submittedName>
</protein>
<accession>A0ABN2ELQ3</accession>
<sequence>MMDLLVLCLQAATPIWLAALGGLIAQRSGVLHLGLEGLMLSGAFTVVAVTVRTGSLALALVAAIGVNLVISVVFWLLISQLKANAIIVGLAISMTAAAGTTFALVTIFGSQAAIHTDAALPRPLDLTNGPLAPLGKLTVLTYVAVALTIAAVLILTRTRWGLRLSVCGVDEFAARSAGVNVVLTRLAALCAAGVCCALAGTELALANVQSFSENMTQGRGYLAFIAVLLGGVSPAGVAAASVFFGLADGIGVRSQLGLHGLVPVQFIQMLPYLCTIGAMAAAALINRRRGVSPPTNVDDLT</sequence>
<evidence type="ECO:0000256" key="5">
    <source>
        <dbReference type="ARBA" id="ARBA00023136"/>
    </source>
</evidence>
<proteinExistence type="predicted"/>
<feature type="transmembrane region" description="Helical" evidence="6">
    <location>
        <begin position="85"/>
        <end position="114"/>
    </location>
</feature>
<evidence type="ECO:0000256" key="1">
    <source>
        <dbReference type="ARBA" id="ARBA00004651"/>
    </source>
</evidence>
<evidence type="ECO:0000313" key="7">
    <source>
        <dbReference type="EMBL" id="GAA1610767.1"/>
    </source>
</evidence>
<keyword evidence="3 6" id="KW-0812">Transmembrane</keyword>
<comment type="subcellular location">
    <subcellularLocation>
        <location evidence="1">Cell membrane</location>
        <topology evidence="1">Multi-pass membrane protein</topology>
    </subcellularLocation>
</comment>
<name>A0ABN2ELQ3_9ACTN</name>
<keyword evidence="4 6" id="KW-1133">Transmembrane helix</keyword>
<feature type="transmembrane region" description="Helical" evidence="6">
    <location>
        <begin position="56"/>
        <end position="78"/>
    </location>
</feature>
<dbReference type="Proteomes" id="UP001500393">
    <property type="component" value="Unassembled WGS sequence"/>
</dbReference>
<evidence type="ECO:0000256" key="6">
    <source>
        <dbReference type="SAM" id="Phobius"/>
    </source>
</evidence>
<dbReference type="EMBL" id="BAAAOS010000059">
    <property type="protein sequence ID" value="GAA1610767.1"/>
    <property type="molecule type" value="Genomic_DNA"/>
</dbReference>